<evidence type="ECO:0000259" key="15">
    <source>
        <dbReference type="PROSITE" id="PS50109"/>
    </source>
</evidence>
<evidence type="ECO:0000256" key="12">
    <source>
        <dbReference type="ARBA" id="ARBA00023012"/>
    </source>
</evidence>
<dbReference type="EMBL" id="SNYJ01000001">
    <property type="protein sequence ID" value="TDQ42640.1"/>
    <property type="molecule type" value="Genomic_DNA"/>
</dbReference>
<dbReference type="EC" id="2.7.13.3" evidence="3"/>
<proteinExistence type="predicted"/>
<evidence type="ECO:0000256" key="8">
    <source>
        <dbReference type="ARBA" id="ARBA00022741"/>
    </source>
</evidence>
<dbReference type="CDD" id="cd00082">
    <property type="entry name" value="HisKA"/>
    <property type="match status" value="1"/>
</dbReference>
<dbReference type="SMART" id="SM00388">
    <property type="entry name" value="HisKA"/>
    <property type="match status" value="1"/>
</dbReference>
<dbReference type="PANTHER" id="PTHR45453">
    <property type="entry name" value="PHOSPHATE REGULON SENSOR PROTEIN PHOR"/>
    <property type="match status" value="1"/>
</dbReference>
<dbReference type="InterPro" id="IPR003661">
    <property type="entry name" value="HisK_dim/P_dom"/>
</dbReference>
<dbReference type="SUPFAM" id="SSF55874">
    <property type="entry name" value="ATPase domain of HSP90 chaperone/DNA topoisomerase II/histidine kinase"/>
    <property type="match status" value="1"/>
</dbReference>
<accession>A0A4R6U7X0</accession>
<evidence type="ECO:0000313" key="17">
    <source>
        <dbReference type="Proteomes" id="UP000295632"/>
    </source>
</evidence>
<keyword evidence="12" id="KW-0902">Two-component regulatory system</keyword>
<evidence type="ECO:0000256" key="9">
    <source>
        <dbReference type="ARBA" id="ARBA00022777"/>
    </source>
</evidence>
<dbReference type="InterPro" id="IPR005467">
    <property type="entry name" value="His_kinase_dom"/>
</dbReference>
<keyword evidence="11 14" id="KW-1133">Transmembrane helix</keyword>
<sequence>MVVLQVLQAVVFLYLYWMDGNTDSFAILNYAFLINVFFLGCYLVYRYASQKRYYERLSRPLETLEETFEQLDMAPVPEAFTKVLHSQYKLYQERLKRAEQQQKEHLKYIDMWVHHMKTPLSVIELTAEQLDEPESSNVREETDRMKIGLNKVLYMARLRTIDRDFAVAPVHVAGLVHDVNQEHKRYFIRHEVYPHFTASRPDIIVESDEKWLRFILSQLIENAVKYSAGKSNRVDIKLYENSNGAVLDVCDYGVGISKTDVRRVFDAFFTGENGRRFRESTGMGLFLSKQAALYLGHKLEVNTQQEKGTTFRIVFPTTQNLTSM</sequence>
<dbReference type="InterPro" id="IPR036890">
    <property type="entry name" value="HATPase_C_sf"/>
</dbReference>
<dbReference type="GO" id="GO:0000155">
    <property type="term" value="F:phosphorelay sensor kinase activity"/>
    <property type="evidence" value="ECO:0007669"/>
    <property type="project" value="InterPro"/>
</dbReference>
<evidence type="ECO:0000256" key="2">
    <source>
        <dbReference type="ARBA" id="ARBA00004651"/>
    </source>
</evidence>
<dbReference type="GO" id="GO:0005886">
    <property type="term" value="C:plasma membrane"/>
    <property type="evidence" value="ECO:0007669"/>
    <property type="project" value="UniProtKB-SubCell"/>
</dbReference>
<keyword evidence="8" id="KW-0547">Nucleotide-binding</keyword>
<dbReference type="GO" id="GO:0004721">
    <property type="term" value="F:phosphoprotein phosphatase activity"/>
    <property type="evidence" value="ECO:0007669"/>
    <property type="project" value="TreeGrafter"/>
</dbReference>
<evidence type="ECO:0000256" key="1">
    <source>
        <dbReference type="ARBA" id="ARBA00000085"/>
    </source>
</evidence>
<evidence type="ECO:0000256" key="10">
    <source>
        <dbReference type="ARBA" id="ARBA00022840"/>
    </source>
</evidence>
<evidence type="ECO:0000313" key="16">
    <source>
        <dbReference type="EMBL" id="TDQ42640.1"/>
    </source>
</evidence>
<dbReference type="AlphaFoldDB" id="A0A4R6U7X0"/>
<dbReference type="GO" id="GO:0005524">
    <property type="term" value="F:ATP binding"/>
    <property type="evidence" value="ECO:0007669"/>
    <property type="project" value="UniProtKB-KW"/>
</dbReference>
<keyword evidence="13 14" id="KW-0472">Membrane</keyword>
<comment type="catalytic activity">
    <reaction evidence="1">
        <text>ATP + protein L-histidine = ADP + protein N-phospho-L-histidine.</text>
        <dbReference type="EC" id="2.7.13.3"/>
    </reaction>
</comment>
<feature type="transmembrane region" description="Helical" evidence="14">
    <location>
        <begin position="25"/>
        <end position="45"/>
    </location>
</feature>
<dbReference type="Gene3D" id="3.30.565.10">
    <property type="entry name" value="Histidine kinase-like ATPase, C-terminal domain"/>
    <property type="match status" value="1"/>
</dbReference>
<keyword evidence="10" id="KW-0067">ATP-binding</keyword>
<reference evidence="16 17" key="1">
    <citation type="submission" date="2019-03" db="EMBL/GenBank/DDBJ databases">
        <title>Genomic Encyclopedia of Type Strains, Phase IV (KMG-IV): sequencing the most valuable type-strain genomes for metagenomic binning, comparative biology and taxonomic classification.</title>
        <authorList>
            <person name="Goeker M."/>
        </authorList>
    </citation>
    <scope>NUCLEOTIDE SEQUENCE [LARGE SCALE GENOMIC DNA]</scope>
    <source>
        <strain evidence="16 17">DSM 28697</strain>
    </source>
</reference>
<feature type="domain" description="Histidine kinase" evidence="15">
    <location>
        <begin position="111"/>
        <end position="319"/>
    </location>
</feature>
<comment type="subcellular location">
    <subcellularLocation>
        <location evidence="2">Cell membrane</location>
        <topology evidence="2">Multi-pass membrane protein</topology>
    </subcellularLocation>
</comment>
<keyword evidence="7 14" id="KW-0812">Transmembrane</keyword>
<protein>
    <recommendedName>
        <fullName evidence="3">histidine kinase</fullName>
        <ecNumber evidence="3">2.7.13.3</ecNumber>
    </recommendedName>
</protein>
<dbReference type="InterPro" id="IPR003594">
    <property type="entry name" value="HATPase_dom"/>
</dbReference>
<name>A0A4R6U7X0_9BACI</name>
<keyword evidence="9 16" id="KW-0418">Kinase</keyword>
<dbReference type="Proteomes" id="UP000295632">
    <property type="component" value="Unassembled WGS sequence"/>
</dbReference>
<comment type="caution">
    <text evidence="16">The sequence shown here is derived from an EMBL/GenBank/DDBJ whole genome shotgun (WGS) entry which is preliminary data.</text>
</comment>
<keyword evidence="5" id="KW-0597">Phosphoprotein</keyword>
<evidence type="ECO:0000256" key="13">
    <source>
        <dbReference type="ARBA" id="ARBA00023136"/>
    </source>
</evidence>
<evidence type="ECO:0000256" key="11">
    <source>
        <dbReference type="ARBA" id="ARBA00022989"/>
    </source>
</evidence>
<evidence type="ECO:0000256" key="6">
    <source>
        <dbReference type="ARBA" id="ARBA00022679"/>
    </source>
</evidence>
<evidence type="ECO:0000256" key="4">
    <source>
        <dbReference type="ARBA" id="ARBA00022475"/>
    </source>
</evidence>
<organism evidence="16 17">
    <name type="scientific">Aureibacillus halotolerans</name>
    <dbReference type="NCBI Taxonomy" id="1508390"/>
    <lineage>
        <taxon>Bacteria</taxon>
        <taxon>Bacillati</taxon>
        <taxon>Bacillota</taxon>
        <taxon>Bacilli</taxon>
        <taxon>Bacillales</taxon>
        <taxon>Bacillaceae</taxon>
        <taxon>Aureibacillus</taxon>
    </lineage>
</organism>
<dbReference type="PANTHER" id="PTHR45453:SF2">
    <property type="entry name" value="HISTIDINE KINASE"/>
    <property type="match status" value="1"/>
</dbReference>
<dbReference type="InterPro" id="IPR050351">
    <property type="entry name" value="BphY/WalK/GraS-like"/>
</dbReference>
<dbReference type="Pfam" id="PF02518">
    <property type="entry name" value="HATPase_c"/>
    <property type="match status" value="1"/>
</dbReference>
<keyword evidence="4" id="KW-1003">Cell membrane</keyword>
<evidence type="ECO:0000256" key="5">
    <source>
        <dbReference type="ARBA" id="ARBA00022553"/>
    </source>
</evidence>
<dbReference type="SMART" id="SM00387">
    <property type="entry name" value="HATPase_c"/>
    <property type="match status" value="1"/>
</dbReference>
<evidence type="ECO:0000256" key="3">
    <source>
        <dbReference type="ARBA" id="ARBA00012438"/>
    </source>
</evidence>
<keyword evidence="17" id="KW-1185">Reference proteome</keyword>
<evidence type="ECO:0000256" key="7">
    <source>
        <dbReference type="ARBA" id="ARBA00022692"/>
    </source>
</evidence>
<dbReference type="PROSITE" id="PS50109">
    <property type="entry name" value="HIS_KIN"/>
    <property type="match status" value="1"/>
</dbReference>
<evidence type="ECO:0000256" key="14">
    <source>
        <dbReference type="SAM" id="Phobius"/>
    </source>
</evidence>
<gene>
    <name evidence="16" type="ORF">EV213_10169</name>
</gene>
<dbReference type="GO" id="GO:0016036">
    <property type="term" value="P:cellular response to phosphate starvation"/>
    <property type="evidence" value="ECO:0007669"/>
    <property type="project" value="TreeGrafter"/>
</dbReference>
<keyword evidence="6" id="KW-0808">Transferase</keyword>
<dbReference type="PRINTS" id="PR00344">
    <property type="entry name" value="BCTRLSENSOR"/>
</dbReference>
<dbReference type="InterPro" id="IPR004358">
    <property type="entry name" value="Sig_transdc_His_kin-like_C"/>
</dbReference>